<dbReference type="SUPFAM" id="SSF69118">
    <property type="entry name" value="AhpD-like"/>
    <property type="match status" value="1"/>
</dbReference>
<keyword evidence="2" id="KW-1185">Reference proteome</keyword>
<proteinExistence type="predicted"/>
<evidence type="ECO:0000313" key="2">
    <source>
        <dbReference type="Proteomes" id="UP001332192"/>
    </source>
</evidence>
<evidence type="ECO:0008006" key="3">
    <source>
        <dbReference type="Google" id="ProtNLM"/>
    </source>
</evidence>
<dbReference type="InterPro" id="IPR029032">
    <property type="entry name" value="AhpD-like"/>
</dbReference>
<sequence length="101" mass="11090">MGLSDKELLALPFYRTSDLFNEIEKLVLDYAVAMSRTPVAVSDELFAKLRTHFDDAQLVELTHVIALENMRGRFNRALGVGSAGFSEGMVCAVPVDADAIK</sequence>
<accession>A0ABZ1BTF3</accession>
<dbReference type="PANTHER" id="PTHR34846:SF10">
    <property type="entry name" value="CYTOPLASMIC PROTEIN"/>
    <property type="match status" value="1"/>
</dbReference>
<protein>
    <recommendedName>
        <fullName evidence="3">Carboxymuconolactone decarboxylase family protein</fullName>
    </recommendedName>
</protein>
<dbReference type="PANTHER" id="PTHR34846">
    <property type="entry name" value="4-CARBOXYMUCONOLACTONE DECARBOXYLASE FAMILY PROTEIN (AFU_ORTHOLOGUE AFUA_6G11590)"/>
    <property type="match status" value="1"/>
</dbReference>
<name>A0ABZ1BTF3_9FIRM</name>
<dbReference type="EMBL" id="CP141615">
    <property type="protein sequence ID" value="WRP16076.1"/>
    <property type="molecule type" value="Genomic_DNA"/>
</dbReference>
<evidence type="ECO:0000313" key="1">
    <source>
        <dbReference type="EMBL" id="WRP16076.1"/>
    </source>
</evidence>
<dbReference type="Proteomes" id="UP001332192">
    <property type="component" value="Chromosome"/>
</dbReference>
<dbReference type="Gene3D" id="1.20.1290.10">
    <property type="entry name" value="AhpD-like"/>
    <property type="match status" value="1"/>
</dbReference>
<gene>
    <name evidence="1" type="ORF">U7230_08125</name>
</gene>
<organism evidence="1 2">
    <name type="scientific">Carboxydichorda subterranea</name>
    <dbReference type="NCBI Taxonomy" id="3109565"/>
    <lineage>
        <taxon>Bacteria</taxon>
        <taxon>Bacillati</taxon>
        <taxon>Bacillota</taxon>
        <taxon>Limnochordia</taxon>
        <taxon>Limnochordales</taxon>
        <taxon>Geochordaceae</taxon>
        <taxon>Carboxydichorda</taxon>
    </lineage>
</organism>
<reference evidence="1 2" key="1">
    <citation type="journal article" date="2024" name="Front. Microbiol.">
        <title>Novel thermophilic genera Geochorda gen. nov. and Carboxydochorda gen. nov. from the deep terrestrial subsurface reveal the ecophysiological diversity in the class Limnochordia.</title>
        <authorList>
            <person name="Karnachuk O.V."/>
            <person name="Lukina A.P."/>
            <person name="Avakyan M.R."/>
            <person name="Kadnikov V.V."/>
            <person name="Begmatov S."/>
            <person name="Beletsky A.V."/>
            <person name="Vlasova K.G."/>
            <person name="Novikov A.A."/>
            <person name="Shcherbakova V.A."/>
            <person name="Mardanov A.V."/>
            <person name="Ravin N.V."/>
        </authorList>
    </citation>
    <scope>NUCLEOTIDE SEQUENCE [LARGE SCALE GENOMIC DNA]</scope>
    <source>
        <strain evidence="1 2">L945</strain>
    </source>
</reference>